<dbReference type="FunFam" id="3.40.50.300:FF:000032">
    <property type="entry name" value="Export ABC transporter ATP-binding protein"/>
    <property type="match status" value="1"/>
</dbReference>
<comment type="caution">
    <text evidence="6">The sequence shown here is derived from an EMBL/GenBank/DDBJ whole genome shotgun (WGS) entry which is preliminary data.</text>
</comment>
<reference evidence="6 7" key="1">
    <citation type="journal article" date="2014" name="PLoS Genet.">
        <title>Phylogenetically driven sequencing of extremely halophilic archaea reveals strategies for static and dynamic osmo-response.</title>
        <authorList>
            <person name="Becker E.A."/>
            <person name="Seitzer P.M."/>
            <person name="Tritt A."/>
            <person name="Larsen D."/>
            <person name="Krusor M."/>
            <person name="Yao A.I."/>
            <person name="Wu D."/>
            <person name="Madern D."/>
            <person name="Eisen J.A."/>
            <person name="Darling A.E."/>
            <person name="Facciotti M.T."/>
        </authorList>
    </citation>
    <scope>NUCLEOTIDE SEQUENCE [LARGE SCALE GENOMIC DNA]</scope>
    <source>
        <strain evidence="6 7">ATCC BAA-1512</strain>
    </source>
</reference>
<proteinExistence type="predicted"/>
<dbReference type="InterPro" id="IPR003593">
    <property type="entry name" value="AAA+_ATPase"/>
</dbReference>
<organism evidence="6 7">
    <name type="scientific">Haloferax mucosum ATCC BAA-1512</name>
    <dbReference type="NCBI Taxonomy" id="662479"/>
    <lineage>
        <taxon>Archaea</taxon>
        <taxon>Methanobacteriati</taxon>
        <taxon>Methanobacteriota</taxon>
        <taxon>Stenosarchaea group</taxon>
        <taxon>Halobacteria</taxon>
        <taxon>Halobacteriales</taxon>
        <taxon>Haloferacaceae</taxon>
        <taxon>Haloferax</taxon>
    </lineage>
</organism>
<dbReference type="PANTHER" id="PTHR24220">
    <property type="entry name" value="IMPORT ATP-BINDING PROTEIN"/>
    <property type="match status" value="1"/>
</dbReference>
<evidence type="ECO:0000256" key="3">
    <source>
        <dbReference type="ARBA" id="ARBA00022840"/>
    </source>
</evidence>
<keyword evidence="3 6" id="KW-0067">ATP-binding</keyword>
<dbReference type="GO" id="GO:0005886">
    <property type="term" value="C:plasma membrane"/>
    <property type="evidence" value="ECO:0007669"/>
    <property type="project" value="TreeGrafter"/>
</dbReference>
<gene>
    <name evidence="6" type="ORF">C440_04373</name>
</gene>
<dbReference type="STRING" id="662479.C440_04373"/>
<dbReference type="SMART" id="SM00382">
    <property type="entry name" value="AAA"/>
    <property type="match status" value="1"/>
</dbReference>
<dbReference type="Gene3D" id="3.40.50.300">
    <property type="entry name" value="P-loop containing nucleotide triphosphate hydrolases"/>
    <property type="match status" value="1"/>
</dbReference>
<dbReference type="GO" id="GO:0016887">
    <property type="term" value="F:ATP hydrolysis activity"/>
    <property type="evidence" value="ECO:0007669"/>
    <property type="project" value="InterPro"/>
</dbReference>
<evidence type="ECO:0000313" key="6">
    <source>
        <dbReference type="EMBL" id="ELZ96982.1"/>
    </source>
</evidence>
<feature type="domain" description="ABC transporter" evidence="5">
    <location>
        <begin position="23"/>
        <end position="252"/>
    </location>
</feature>
<dbReference type="RefSeq" id="WP_008318601.1">
    <property type="nucleotide sequence ID" value="NZ_AOLN01000006.1"/>
</dbReference>
<evidence type="ECO:0000256" key="1">
    <source>
        <dbReference type="ARBA" id="ARBA00022448"/>
    </source>
</evidence>
<evidence type="ECO:0000256" key="2">
    <source>
        <dbReference type="ARBA" id="ARBA00022741"/>
    </source>
</evidence>
<dbReference type="GO" id="GO:0022857">
    <property type="term" value="F:transmembrane transporter activity"/>
    <property type="evidence" value="ECO:0007669"/>
    <property type="project" value="TreeGrafter"/>
</dbReference>
<dbReference type="InterPro" id="IPR017871">
    <property type="entry name" value="ABC_transporter-like_CS"/>
</dbReference>
<protein>
    <submittedName>
        <fullName evidence="6">ABC transporter ATP-binding protein</fullName>
    </submittedName>
</protein>
<dbReference type="AlphaFoldDB" id="M0ILT2"/>
<dbReference type="CDD" id="cd03255">
    <property type="entry name" value="ABC_MJ0796_LolCDE_FtsE"/>
    <property type="match status" value="1"/>
</dbReference>
<dbReference type="Proteomes" id="UP000011550">
    <property type="component" value="Unassembled WGS sequence"/>
</dbReference>
<dbReference type="PROSITE" id="PS00211">
    <property type="entry name" value="ABC_TRANSPORTER_1"/>
    <property type="match status" value="1"/>
</dbReference>
<accession>M0ILT2</accession>
<feature type="region of interest" description="Disordered" evidence="4">
    <location>
        <begin position="1"/>
        <end position="20"/>
    </location>
</feature>
<evidence type="ECO:0000256" key="4">
    <source>
        <dbReference type="SAM" id="MobiDB-lite"/>
    </source>
</evidence>
<dbReference type="InterPro" id="IPR015854">
    <property type="entry name" value="ABC_transpr_LolD-like"/>
</dbReference>
<dbReference type="GO" id="GO:0098796">
    <property type="term" value="C:membrane protein complex"/>
    <property type="evidence" value="ECO:0007669"/>
    <property type="project" value="UniProtKB-ARBA"/>
</dbReference>
<evidence type="ECO:0000313" key="7">
    <source>
        <dbReference type="Proteomes" id="UP000011550"/>
    </source>
</evidence>
<evidence type="ECO:0000259" key="5">
    <source>
        <dbReference type="PROSITE" id="PS50893"/>
    </source>
</evidence>
<dbReference type="InterPro" id="IPR017911">
    <property type="entry name" value="MacB-like_ATP-bd"/>
</dbReference>
<dbReference type="PATRIC" id="fig|662479.7.peg.900"/>
<dbReference type="PROSITE" id="PS50893">
    <property type="entry name" value="ABC_TRANSPORTER_2"/>
    <property type="match status" value="1"/>
</dbReference>
<keyword evidence="7" id="KW-1185">Reference proteome</keyword>
<dbReference type="EMBL" id="AOLN01000006">
    <property type="protein sequence ID" value="ELZ96982.1"/>
    <property type="molecule type" value="Genomic_DNA"/>
</dbReference>
<dbReference type="InterPro" id="IPR003439">
    <property type="entry name" value="ABC_transporter-like_ATP-bd"/>
</dbReference>
<dbReference type="GO" id="GO:0005524">
    <property type="term" value="F:ATP binding"/>
    <property type="evidence" value="ECO:0007669"/>
    <property type="project" value="UniProtKB-KW"/>
</dbReference>
<sequence>MADSVSEQRSRPAADAADPATALRCERVAREYSRGRDSLFSRGGDAPTVRALDGVSLSIATGEFVAIAGPSGSGKSTLLHLLAALDTPTTGDVTVAGTDVRSLSSRQRTTLRRDTIGIVFQHFHLLPALSARGNVALPLIERGVSKRDRRARADELLEQVGLGDRAGHKPGELSGGEQQRVAIARALVSDPAVLIADEPTGELDTETGQRVLDYIEQTASERAVVVATHDDHVIDRADRVIRLRDGIVVSDA</sequence>
<dbReference type="Pfam" id="PF00005">
    <property type="entry name" value="ABC_tran"/>
    <property type="match status" value="1"/>
</dbReference>
<feature type="compositionally biased region" description="Basic and acidic residues" evidence="4">
    <location>
        <begin position="1"/>
        <end position="12"/>
    </location>
</feature>
<dbReference type="OrthoDB" id="302885at2157"/>
<keyword evidence="2" id="KW-0547">Nucleotide-binding</keyword>
<dbReference type="InterPro" id="IPR027417">
    <property type="entry name" value="P-loop_NTPase"/>
</dbReference>
<name>M0ILT2_9EURY</name>
<keyword evidence="1" id="KW-0813">Transport</keyword>
<dbReference type="SUPFAM" id="SSF52540">
    <property type="entry name" value="P-loop containing nucleoside triphosphate hydrolases"/>
    <property type="match status" value="1"/>
</dbReference>